<dbReference type="Gene3D" id="3.40.50.300">
    <property type="entry name" value="P-loop containing nucleotide triphosphate hydrolases"/>
    <property type="match status" value="1"/>
</dbReference>
<dbReference type="PROSITE" id="PS00211">
    <property type="entry name" value="ABC_TRANSPORTER_1"/>
    <property type="match status" value="1"/>
</dbReference>
<dbReference type="Proteomes" id="UP000649604">
    <property type="component" value="Unassembled WGS sequence"/>
</dbReference>
<dbReference type="PROSITE" id="PS50893">
    <property type="entry name" value="ABC_TRANSPORTER_2"/>
    <property type="match status" value="1"/>
</dbReference>
<dbReference type="GO" id="GO:0016887">
    <property type="term" value="F:ATP hydrolysis activity"/>
    <property type="evidence" value="ECO:0007669"/>
    <property type="project" value="InterPro"/>
</dbReference>
<gene>
    <name evidence="4" type="ORF">GF339_17935</name>
</gene>
<name>A0A9D5JY55_9BACT</name>
<dbReference type="AlphaFoldDB" id="A0A9D5JY55"/>
<comment type="caution">
    <text evidence="4">The sequence shown here is derived from an EMBL/GenBank/DDBJ whole genome shotgun (WGS) entry which is preliminary data.</text>
</comment>
<evidence type="ECO:0000256" key="1">
    <source>
        <dbReference type="ARBA" id="ARBA00022741"/>
    </source>
</evidence>
<keyword evidence="1" id="KW-0547">Nucleotide-binding</keyword>
<dbReference type="InterPro" id="IPR017871">
    <property type="entry name" value="ABC_transporter-like_CS"/>
</dbReference>
<keyword evidence="2 4" id="KW-0067">ATP-binding</keyword>
<sequence>MNTTGQELVKMVNISKMFGPIRALSHVDFDVNRKEIIALVGDNGAGKSTLVRILSGIWQPSEGEMYFEGTRVPHFSPDKAEELGIQAVHQGFGLVNTMDIQRNVFLGSEPYKGGFLRLLDFDKMKAASREVLQTIGVKTRITPESEVATLSGGEKQAIKIGRAVYYKAKLIIMDEPTIALSVRERHRVLEITQEIKEKGISVIFISHNIHIIYDICDRVVIMEGGEKVGDFRKDEISLEDVIGLIREGKLYYKQQGQQ</sequence>
<dbReference type="InterPro" id="IPR050107">
    <property type="entry name" value="ABC_carbohydrate_import_ATPase"/>
</dbReference>
<organism evidence="4 5">
    <name type="scientific">candidate division KSB3 bacterium</name>
    <dbReference type="NCBI Taxonomy" id="2044937"/>
    <lineage>
        <taxon>Bacteria</taxon>
        <taxon>candidate division KSB3</taxon>
    </lineage>
</organism>
<dbReference type="EMBL" id="WJJP01000588">
    <property type="protein sequence ID" value="MBD3326469.1"/>
    <property type="molecule type" value="Genomic_DNA"/>
</dbReference>
<dbReference type="PANTHER" id="PTHR43790:SF8">
    <property type="entry name" value="SUGAR ABC TRANSPORTER ATP-BINDING PROTEIN"/>
    <property type="match status" value="1"/>
</dbReference>
<dbReference type="Pfam" id="PF00005">
    <property type="entry name" value="ABC_tran"/>
    <property type="match status" value="1"/>
</dbReference>
<evidence type="ECO:0000313" key="5">
    <source>
        <dbReference type="Proteomes" id="UP000649604"/>
    </source>
</evidence>
<accession>A0A9D5JY55</accession>
<dbReference type="SUPFAM" id="SSF52540">
    <property type="entry name" value="P-loop containing nucleoside triphosphate hydrolases"/>
    <property type="match status" value="1"/>
</dbReference>
<dbReference type="InterPro" id="IPR003593">
    <property type="entry name" value="AAA+_ATPase"/>
</dbReference>
<evidence type="ECO:0000256" key="2">
    <source>
        <dbReference type="ARBA" id="ARBA00022840"/>
    </source>
</evidence>
<feature type="domain" description="ABC transporter" evidence="3">
    <location>
        <begin position="9"/>
        <end position="249"/>
    </location>
</feature>
<protein>
    <submittedName>
        <fullName evidence="4">ATP-binding cassette domain-containing protein</fullName>
    </submittedName>
</protein>
<dbReference type="SMART" id="SM00382">
    <property type="entry name" value="AAA"/>
    <property type="match status" value="1"/>
</dbReference>
<evidence type="ECO:0000259" key="3">
    <source>
        <dbReference type="PROSITE" id="PS50893"/>
    </source>
</evidence>
<dbReference type="InterPro" id="IPR027417">
    <property type="entry name" value="P-loop_NTPase"/>
</dbReference>
<reference evidence="4" key="1">
    <citation type="submission" date="2019-11" db="EMBL/GenBank/DDBJ databases">
        <title>Microbial mats filling the niche in hypersaline microbial mats.</title>
        <authorList>
            <person name="Wong H.L."/>
            <person name="Macleod F.I."/>
            <person name="White R.A. III"/>
            <person name="Burns B.P."/>
        </authorList>
    </citation>
    <scope>NUCLEOTIDE SEQUENCE</scope>
    <source>
        <strain evidence="4">Rbin_158</strain>
    </source>
</reference>
<dbReference type="InterPro" id="IPR003439">
    <property type="entry name" value="ABC_transporter-like_ATP-bd"/>
</dbReference>
<dbReference type="CDD" id="cd03216">
    <property type="entry name" value="ABC_Carb_Monos_I"/>
    <property type="match status" value="1"/>
</dbReference>
<evidence type="ECO:0000313" key="4">
    <source>
        <dbReference type="EMBL" id="MBD3326469.1"/>
    </source>
</evidence>
<dbReference type="PANTHER" id="PTHR43790">
    <property type="entry name" value="CARBOHYDRATE TRANSPORT ATP-BINDING PROTEIN MG119-RELATED"/>
    <property type="match status" value="1"/>
</dbReference>
<dbReference type="GO" id="GO:0005524">
    <property type="term" value="F:ATP binding"/>
    <property type="evidence" value="ECO:0007669"/>
    <property type="project" value="UniProtKB-KW"/>
</dbReference>
<proteinExistence type="predicted"/>